<evidence type="ECO:0000313" key="1">
    <source>
        <dbReference type="EMBL" id="CQI97952.1"/>
    </source>
</evidence>
<evidence type="ECO:0000313" key="2">
    <source>
        <dbReference type="Proteomes" id="UP000042054"/>
    </source>
</evidence>
<protein>
    <submittedName>
        <fullName evidence="1">Uncharacterized protein</fullName>
    </submittedName>
</protein>
<proteinExistence type="predicted"/>
<dbReference type="EMBL" id="CTKE01000036">
    <property type="protein sequence ID" value="CQI97952.1"/>
    <property type="molecule type" value="Genomic_DNA"/>
</dbReference>
<dbReference type="AlphaFoldDB" id="A0A0U1HYK9"/>
<dbReference type="Proteomes" id="UP000042054">
    <property type="component" value="Unassembled WGS sequence"/>
</dbReference>
<organism evidence="1 2">
    <name type="scientific">Yersinia rohdei</name>
    <dbReference type="NCBI Taxonomy" id="29485"/>
    <lineage>
        <taxon>Bacteria</taxon>
        <taxon>Pseudomonadati</taxon>
        <taxon>Pseudomonadota</taxon>
        <taxon>Gammaproteobacteria</taxon>
        <taxon>Enterobacterales</taxon>
        <taxon>Yersiniaceae</taxon>
        <taxon>Yersinia</taxon>
    </lineage>
</organism>
<accession>A0A0U1HYK9</accession>
<reference evidence="1 2" key="1">
    <citation type="submission" date="2015-03" db="EMBL/GenBank/DDBJ databases">
        <authorList>
            <person name="Murphy D."/>
        </authorList>
    </citation>
    <scope>NUCLEOTIDE SEQUENCE [LARGE SCALE GENOMIC DNA]</scope>
    <source>
        <strain evidence="1 2">68/02</strain>
    </source>
</reference>
<sequence>MLSQSKYAAIHRGVIGSGIFKQSKITGVKHRILCNGTGLNIKMTAIDFGGFGRCTTVNSENAASVNVGTCCFSAI</sequence>
<name>A0A0U1HYK9_YERRO</name>
<gene>
    <name evidence="1" type="ORF">ERS008555_04003</name>
</gene>